<dbReference type="SMART" id="SM00298">
    <property type="entry name" value="CHROMO"/>
    <property type="match status" value="1"/>
</dbReference>
<dbReference type="InterPro" id="IPR000953">
    <property type="entry name" value="Chromo/chromo_shadow_dom"/>
</dbReference>
<evidence type="ECO:0000259" key="11">
    <source>
        <dbReference type="PROSITE" id="PS50280"/>
    </source>
</evidence>
<dbReference type="SMART" id="SM00317">
    <property type="entry name" value="SET"/>
    <property type="match status" value="1"/>
</dbReference>
<dbReference type="GO" id="GO:0008270">
    <property type="term" value="F:zinc ion binding"/>
    <property type="evidence" value="ECO:0007669"/>
    <property type="project" value="InterPro"/>
</dbReference>
<dbReference type="SUPFAM" id="SSF82199">
    <property type="entry name" value="SET domain"/>
    <property type="match status" value="1"/>
</dbReference>
<dbReference type="Proteomes" id="UP000582659">
    <property type="component" value="Unassembled WGS sequence"/>
</dbReference>
<dbReference type="Pfam" id="PF00856">
    <property type="entry name" value="SET"/>
    <property type="match status" value="1"/>
</dbReference>
<keyword evidence="6" id="KW-0479">Metal-binding</keyword>
<feature type="domain" description="SET" evidence="11">
    <location>
        <begin position="500"/>
        <end position="617"/>
    </location>
</feature>
<feature type="region of interest" description="Disordered" evidence="9">
    <location>
        <begin position="260"/>
        <end position="283"/>
    </location>
</feature>
<feature type="region of interest" description="Disordered" evidence="9">
    <location>
        <begin position="1"/>
        <end position="58"/>
    </location>
</feature>
<feature type="region of interest" description="Disordered" evidence="9">
    <location>
        <begin position="85"/>
        <end position="137"/>
    </location>
</feature>
<dbReference type="Proteomes" id="UP000095284">
    <property type="component" value="Unplaced"/>
</dbReference>
<keyword evidence="2" id="KW-0158">Chromosome</keyword>
<dbReference type="Gene3D" id="2.170.270.10">
    <property type="entry name" value="SET domain"/>
    <property type="match status" value="1"/>
</dbReference>
<keyword evidence="7" id="KW-0862">Zinc</keyword>
<dbReference type="Pfam" id="PF05033">
    <property type="entry name" value="Pre-SET"/>
    <property type="match status" value="1"/>
</dbReference>
<reference evidence="16" key="1">
    <citation type="submission" date="2016-11" db="UniProtKB">
        <authorList>
            <consortium name="WormBaseParasite"/>
        </authorList>
    </citation>
    <scope>IDENTIFICATION</scope>
</reference>
<dbReference type="EMBL" id="CAJFCV020000004">
    <property type="protein sequence ID" value="CAG9114207.1"/>
    <property type="molecule type" value="Genomic_DNA"/>
</dbReference>
<dbReference type="eggNOG" id="KOG1082">
    <property type="taxonomic scope" value="Eukaryota"/>
</dbReference>
<evidence type="ECO:0000259" key="10">
    <source>
        <dbReference type="PROSITE" id="PS50013"/>
    </source>
</evidence>
<keyword evidence="8" id="KW-0137">Centromere</keyword>
<dbReference type="InterPro" id="IPR023780">
    <property type="entry name" value="Chromo_domain"/>
</dbReference>
<dbReference type="CDD" id="cd00024">
    <property type="entry name" value="CD_CSD"/>
    <property type="match status" value="1"/>
</dbReference>
<dbReference type="Proteomes" id="UP000659654">
    <property type="component" value="Unassembled WGS sequence"/>
</dbReference>
<organism evidence="14 16">
    <name type="scientific">Bursaphelenchus xylophilus</name>
    <name type="common">Pinewood nematode worm</name>
    <name type="synonym">Aphelenchoides xylophilus</name>
    <dbReference type="NCBI Taxonomy" id="6326"/>
    <lineage>
        <taxon>Eukaryota</taxon>
        <taxon>Metazoa</taxon>
        <taxon>Ecdysozoa</taxon>
        <taxon>Nematoda</taxon>
        <taxon>Chromadorea</taxon>
        <taxon>Rhabditida</taxon>
        <taxon>Tylenchina</taxon>
        <taxon>Tylenchomorpha</taxon>
        <taxon>Aphelenchoidea</taxon>
        <taxon>Aphelenchoididae</taxon>
        <taxon>Bursaphelenchus</taxon>
    </lineage>
</organism>
<keyword evidence="5" id="KW-0949">S-adenosyl-L-methionine</keyword>
<dbReference type="InterPro" id="IPR007728">
    <property type="entry name" value="Pre-SET_dom"/>
</dbReference>
<dbReference type="SUPFAM" id="SSF54160">
    <property type="entry name" value="Chromo domain-like"/>
    <property type="match status" value="1"/>
</dbReference>
<sequence>MRPRRKRSRQLGAGTVHTPSLSSDSEVERSIVRDVRAMPGDSSANQGGAQDTVDGDLPEYVAQVLASLPPEDRQRFRESYEKKNYTLTFSPEALSPVKSPPKSVQKRPMRTRGSVDVSSRSSEQPSSSSNSRAPSQDLADIILVHSETSSKAKKRATYRRRDQLWKPELLDEVEQARAECIPEGDVKIISSELPNHKWWEAHGDRFRERMLDKRYDVNNLPEIKRIGKKNPLSAEDREKLSKALAAVFTKRKQDEKLAAKAAEAKRRKSRASMDVSEPGPTAKQSNEYEVERILMRKFHRRSNVLWYLIHWKGWSLDDLTWQTEEDVQTAPLKVEEFNSRMDLLDKIKRKVGYRDRVHYPYHRSQTLSLLRLEHFKKLAEWETFLNNINNKHGIANIWIENWADDAREPLKFQYGQRNRITEAAAAIFNDRSVKNFSCAKKCGVKCTRKTCCGTQHSEGMPYKDNILVIDTVQYHAIECSVGCICPKDCPARLIQRGRQVPVILFRTAERGWSIRTAVNIQKNQFVMQYVGEVYLCVNAPADVTYQYIMDTCGSDESVFCIDATNYGNEARWVNHSCDPNLKCVGILASRYDYRYQELCFFAKKNIEAGEELLIDYGHKLNPCHCGALKCRNPPKRGY</sequence>
<evidence type="ECO:0000313" key="12">
    <source>
        <dbReference type="EMBL" id="CAD5225200.1"/>
    </source>
</evidence>
<dbReference type="WBParaSite" id="BXY_0442600.1">
    <property type="protein sequence ID" value="BXY_0442600.1"/>
    <property type="gene ID" value="BXY_0442600"/>
</dbReference>
<evidence type="ECO:0000313" key="16">
    <source>
        <dbReference type="WBParaSite" id="BXY_0442600.1"/>
    </source>
</evidence>
<dbReference type="PANTHER" id="PTHR46223:SF3">
    <property type="entry name" value="HISTONE-LYSINE N-METHYLTRANSFERASE SET-23"/>
    <property type="match status" value="1"/>
</dbReference>
<evidence type="ECO:0000256" key="5">
    <source>
        <dbReference type="ARBA" id="ARBA00022691"/>
    </source>
</evidence>
<keyword evidence="15" id="KW-1185">Reference proteome</keyword>
<reference evidence="13" key="2">
    <citation type="submission" date="2020-08" db="EMBL/GenBank/DDBJ databases">
        <authorList>
            <person name="Kikuchi T."/>
        </authorList>
    </citation>
    <scope>NUCLEOTIDE SEQUENCE</scope>
    <source>
        <strain evidence="12">Ka4C1</strain>
    </source>
</reference>
<feature type="compositionally biased region" description="Basic and acidic residues" evidence="9">
    <location>
        <begin position="26"/>
        <end position="36"/>
    </location>
</feature>
<name>A0A1I7RUL6_BURXY</name>
<evidence type="ECO:0000256" key="9">
    <source>
        <dbReference type="SAM" id="MobiDB-lite"/>
    </source>
</evidence>
<evidence type="ECO:0000256" key="4">
    <source>
        <dbReference type="ARBA" id="ARBA00022679"/>
    </source>
</evidence>
<dbReference type="GO" id="GO:0042054">
    <property type="term" value="F:histone methyltransferase activity"/>
    <property type="evidence" value="ECO:0007669"/>
    <property type="project" value="InterPro"/>
</dbReference>
<dbReference type="EMBL" id="CAJFDI010000004">
    <property type="protein sequence ID" value="CAD5225200.1"/>
    <property type="molecule type" value="Genomic_DNA"/>
</dbReference>
<protein>
    <submittedName>
        <fullName evidence="12">(pine wood nematode) hypothetical protein</fullName>
    </submittedName>
</protein>
<dbReference type="InterPro" id="IPR001214">
    <property type="entry name" value="SET_dom"/>
</dbReference>
<dbReference type="GO" id="GO:0005634">
    <property type="term" value="C:nucleus"/>
    <property type="evidence" value="ECO:0007669"/>
    <property type="project" value="InterPro"/>
</dbReference>
<evidence type="ECO:0000256" key="6">
    <source>
        <dbReference type="ARBA" id="ARBA00022723"/>
    </source>
</evidence>
<feature type="compositionally biased region" description="Low complexity" evidence="9">
    <location>
        <begin position="114"/>
        <end position="137"/>
    </location>
</feature>
<evidence type="ECO:0000313" key="13">
    <source>
        <dbReference type="EMBL" id="CAG9114207.1"/>
    </source>
</evidence>
<dbReference type="Gene3D" id="2.40.50.40">
    <property type="match status" value="1"/>
</dbReference>
<dbReference type="OrthoDB" id="5846691at2759"/>
<evidence type="ECO:0000256" key="7">
    <source>
        <dbReference type="ARBA" id="ARBA00022833"/>
    </source>
</evidence>
<dbReference type="PANTHER" id="PTHR46223">
    <property type="entry name" value="HISTONE-LYSINE N-METHYLTRANSFERASE SUV39H"/>
    <property type="match status" value="1"/>
</dbReference>
<keyword evidence="4" id="KW-0808">Transferase</keyword>
<dbReference type="GO" id="GO:0032259">
    <property type="term" value="P:methylation"/>
    <property type="evidence" value="ECO:0007669"/>
    <property type="project" value="UniProtKB-KW"/>
</dbReference>
<dbReference type="InterPro" id="IPR016197">
    <property type="entry name" value="Chromo-like_dom_sf"/>
</dbReference>
<dbReference type="PROSITE" id="PS50280">
    <property type="entry name" value="SET"/>
    <property type="match status" value="1"/>
</dbReference>
<gene>
    <name evidence="12" type="ORF">BXYJ_LOCUS8425</name>
</gene>
<evidence type="ECO:0000256" key="8">
    <source>
        <dbReference type="ARBA" id="ARBA00023328"/>
    </source>
</evidence>
<dbReference type="GO" id="GO:0000775">
    <property type="term" value="C:chromosome, centromeric region"/>
    <property type="evidence" value="ECO:0007669"/>
    <property type="project" value="UniProtKB-SubCell"/>
</dbReference>
<evidence type="ECO:0000313" key="14">
    <source>
        <dbReference type="Proteomes" id="UP000095284"/>
    </source>
</evidence>
<dbReference type="InterPro" id="IPR046341">
    <property type="entry name" value="SET_dom_sf"/>
</dbReference>
<evidence type="ECO:0000256" key="3">
    <source>
        <dbReference type="ARBA" id="ARBA00022603"/>
    </source>
</evidence>
<dbReference type="InterPro" id="IPR050973">
    <property type="entry name" value="H3K9_Histone-Lys_N-MTase"/>
</dbReference>
<evidence type="ECO:0000256" key="2">
    <source>
        <dbReference type="ARBA" id="ARBA00022454"/>
    </source>
</evidence>
<dbReference type="Pfam" id="PF00385">
    <property type="entry name" value="Chromo"/>
    <property type="match status" value="1"/>
</dbReference>
<accession>A0A1I7RUL6</accession>
<evidence type="ECO:0000256" key="1">
    <source>
        <dbReference type="ARBA" id="ARBA00004584"/>
    </source>
</evidence>
<dbReference type="PROSITE" id="PS50013">
    <property type="entry name" value="CHROMO_2"/>
    <property type="match status" value="1"/>
</dbReference>
<keyword evidence="3" id="KW-0489">Methyltransferase</keyword>
<dbReference type="AlphaFoldDB" id="A0A1I7RUL6"/>
<feature type="domain" description="Chromo" evidence="10">
    <location>
        <begin position="288"/>
        <end position="349"/>
    </location>
</feature>
<dbReference type="SMR" id="A0A1I7RUL6"/>
<comment type="subcellular location">
    <subcellularLocation>
        <location evidence="1">Chromosome</location>
        <location evidence="1">Centromere</location>
    </subcellularLocation>
</comment>
<evidence type="ECO:0000313" key="15">
    <source>
        <dbReference type="Proteomes" id="UP000659654"/>
    </source>
</evidence>
<proteinExistence type="predicted"/>